<dbReference type="EMBL" id="AE009441">
    <property type="protein sequence ID" value="AAL63859.1"/>
    <property type="molecule type" value="Genomic_DNA"/>
</dbReference>
<dbReference type="InterPro" id="IPR037045">
    <property type="entry name" value="S8pro/Inhibitor_I9_sf"/>
</dbReference>
<evidence type="ECO:0000313" key="3">
    <source>
        <dbReference type="EMBL" id="AAL63859.1"/>
    </source>
</evidence>
<feature type="domain" description="Peptidase S8/S53" evidence="2">
    <location>
        <begin position="113"/>
        <end position="135"/>
    </location>
</feature>
<dbReference type="Gene3D" id="3.30.70.80">
    <property type="entry name" value="Peptidase S8 propeptide/proteinase inhibitor I9"/>
    <property type="match status" value="1"/>
</dbReference>
<dbReference type="PATRIC" id="fig|178306.9.peg.1463"/>
<dbReference type="SUPFAM" id="SSF52743">
    <property type="entry name" value="Subtilisin-like"/>
    <property type="match status" value="1"/>
</dbReference>
<accession>Q8ZW43</accession>
<evidence type="ECO:0000256" key="1">
    <source>
        <dbReference type="ARBA" id="ARBA00022801"/>
    </source>
</evidence>
<dbReference type="STRING" id="178306.PAE1982"/>
<name>Q8ZW43_PYRAE</name>
<dbReference type="GO" id="GO:0006508">
    <property type="term" value="P:proteolysis"/>
    <property type="evidence" value="ECO:0007669"/>
    <property type="project" value="InterPro"/>
</dbReference>
<dbReference type="HOGENOM" id="CLU_1536718_0_0_2"/>
<dbReference type="GO" id="GO:0004252">
    <property type="term" value="F:serine-type endopeptidase activity"/>
    <property type="evidence" value="ECO:0007669"/>
    <property type="project" value="InterPro"/>
</dbReference>
<evidence type="ECO:0000313" key="4">
    <source>
        <dbReference type="Proteomes" id="UP000002439"/>
    </source>
</evidence>
<dbReference type="PROSITE" id="PS00136">
    <property type="entry name" value="SUBTILASE_ASP"/>
    <property type="match status" value="1"/>
</dbReference>
<dbReference type="Pfam" id="PF00082">
    <property type="entry name" value="Peptidase_S8"/>
    <property type="match status" value="1"/>
</dbReference>
<sequence length="174" mass="19636">MAALVAFLQAARIVVGYVDSPPTEALKELNKTGDIKIIKHLKEIKAIVLNIPDNKTEKLKEKLKGVRYIEEDGVAYAFGFSNYTDVQWNVKMINAPRVWDAYFLTFGDAAFGYGVKVAVLDTGIDYKHPELSGKVVYCINTLGNTLYKGTNLRKCADRKWPRHACSWDNSRFVE</sequence>
<dbReference type="KEGG" id="pai:PAE1982"/>
<keyword evidence="4" id="KW-1185">Reference proteome</keyword>
<dbReference type="EnsemblBacteria" id="AAL63859">
    <property type="protein sequence ID" value="AAL63859"/>
    <property type="gene ID" value="PAE1982"/>
</dbReference>
<dbReference type="AlphaFoldDB" id="Q8ZW43"/>
<gene>
    <name evidence="3" type="ordered locus">PAE1982</name>
</gene>
<dbReference type="Proteomes" id="UP000002439">
    <property type="component" value="Chromosome"/>
</dbReference>
<dbReference type="Gene3D" id="3.40.50.200">
    <property type="entry name" value="Peptidase S8/S53 domain"/>
    <property type="match status" value="1"/>
</dbReference>
<evidence type="ECO:0000259" key="2">
    <source>
        <dbReference type="Pfam" id="PF00082"/>
    </source>
</evidence>
<dbReference type="eggNOG" id="arCOG00702">
    <property type="taxonomic scope" value="Archaea"/>
</dbReference>
<proteinExistence type="predicted"/>
<protein>
    <submittedName>
        <fullName evidence="3">Aerolysin, part 1, authentic frameshift</fullName>
    </submittedName>
</protein>
<dbReference type="InParanoid" id="Q8ZW43"/>
<dbReference type="InterPro" id="IPR036852">
    <property type="entry name" value="Peptidase_S8/S53_dom_sf"/>
</dbReference>
<dbReference type="InterPro" id="IPR000209">
    <property type="entry name" value="Peptidase_S8/S53_dom"/>
</dbReference>
<keyword evidence="1" id="KW-0378">Hydrolase</keyword>
<organism evidence="3 4">
    <name type="scientific">Pyrobaculum aerophilum (strain ATCC 51768 / DSM 7523 / JCM 9630 / CIP 104966 / NBRC 100827 / IM2)</name>
    <dbReference type="NCBI Taxonomy" id="178306"/>
    <lineage>
        <taxon>Archaea</taxon>
        <taxon>Thermoproteota</taxon>
        <taxon>Thermoprotei</taxon>
        <taxon>Thermoproteales</taxon>
        <taxon>Thermoproteaceae</taxon>
        <taxon>Pyrobaculum</taxon>
    </lineage>
</organism>
<dbReference type="PROSITE" id="PS51892">
    <property type="entry name" value="SUBTILASE"/>
    <property type="match status" value="1"/>
</dbReference>
<reference evidence="3 4" key="1">
    <citation type="journal article" date="2002" name="Proc. Natl. Acad. Sci. U.S.A.">
        <title>Genome sequence of the hyperthermophilic crenarchaeon Pyrobaculum aerophilum.</title>
        <authorList>
            <person name="Fitz-Gibbon S.T."/>
            <person name="Ladner H."/>
            <person name="Kim U.J."/>
            <person name="Stetter K.O."/>
            <person name="Simon M.I."/>
            <person name="Miller J.H."/>
        </authorList>
    </citation>
    <scope>NUCLEOTIDE SEQUENCE [LARGE SCALE GENOMIC DNA]</scope>
    <source>
        <strain evidence="4">ATCC 51768 / DSM 7523 / JCM 9630 / CIP 104966 / NBRC 100827 / IM2</strain>
    </source>
</reference>
<dbReference type="InterPro" id="IPR023827">
    <property type="entry name" value="Peptidase_S8_Asp-AS"/>
</dbReference>